<comment type="pathway">
    <text evidence="7 8">Cell wall biogenesis; peptidoglycan biosynthesis.</text>
</comment>
<keyword evidence="7" id="KW-0067">ATP-binding</keyword>
<dbReference type="Pfam" id="PF01225">
    <property type="entry name" value="Mur_ligase"/>
    <property type="match status" value="1"/>
</dbReference>
<dbReference type="InterPro" id="IPR004101">
    <property type="entry name" value="Mur_ligase_C"/>
</dbReference>
<dbReference type="PANTHER" id="PTHR23135:SF4">
    <property type="entry name" value="UDP-N-ACETYLMURAMOYL-L-ALANYL-D-GLUTAMATE--2,6-DIAMINOPIMELATE LIGASE MURE HOMOLOG, CHLOROPLASTIC"/>
    <property type="match status" value="1"/>
</dbReference>
<keyword evidence="7" id="KW-0547">Nucleotide-binding</keyword>
<dbReference type="HAMAP" id="MF_00208">
    <property type="entry name" value="MurE"/>
    <property type="match status" value="1"/>
</dbReference>
<keyword evidence="7" id="KW-0963">Cytoplasm</keyword>
<dbReference type="AlphaFoldDB" id="A0AAW9RIU7"/>
<evidence type="ECO:0000256" key="8">
    <source>
        <dbReference type="RuleBase" id="RU004135"/>
    </source>
</evidence>
<dbReference type="EMBL" id="JAZHOF010000004">
    <property type="protein sequence ID" value="MEJ8571855.1"/>
    <property type="molecule type" value="Genomic_DNA"/>
</dbReference>
<dbReference type="RefSeq" id="WP_340330048.1">
    <property type="nucleotide sequence ID" value="NZ_JAZHOF010000004.1"/>
</dbReference>
<comment type="cofactor">
    <cofactor evidence="7">
        <name>Mg(2+)</name>
        <dbReference type="ChEBI" id="CHEBI:18420"/>
    </cofactor>
</comment>
<comment type="caution">
    <text evidence="7">Lacks conserved residue(s) required for the propagation of feature annotation.</text>
</comment>
<proteinExistence type="inferred from homology"/>
<organism evidence="12 13">
    <name type="scientific">Microbaculum marinum</name>
    <dbReference type="NCBI Taxonomy" id="1764581"/>
    <lineage>
        <taxon>Bacteria</taxon>
        <taxon>Pseudomonadati</taxon>
        <taxon>Pseudomonadota</taxon>
        <taxon>Alphaproteobacteria</taxon>
        <taxon>Hyphomicrobiales</taxon>
        <taxon>Tepidamorphaceae</taxon>
        <taxon>Microbaculum</taxon>
    </lineage>
</organism>
<dbReference type="InterPro" id="IPR036615">
    <property type="entry name" value="Mur_ligase_C_dom_sf"/>
</dbReference>
<feature type="binding site" evidence="7">
    <location>
        <position position="166"/>
    </location>
    <ligand>
        <name>UDP-N-acetyl-alpha-D-muramoyl-L-alanyl-D-glutamate</name>
        <dbReference type="ChEBI" id="CHEBI:83900"/>
    </ligand>
</feature>
<dbReference type="Proteomes" id="UP001378188">
    <property type="component" value="Unassembled WGS sequence"/>
</dbReference>
<gene>
    <name evidence="7" type="primary">murE</name>
    <name evidence="12" type="ORF">V3328_10250</name>
</gene>
<feature type="binding site" evidence="7">
    <location>
        <begin position="133"/>
        <end position="134"/>
    </location>
    <ligand>
        <name>UDP-N-acetyl-alpha-D-muramoyl-L-alanyl-D-glutamate</name>
        <dbReference type="ChEBI" id="CHEBI:83900"/>
    </ligand>
</feature>
<evidence type="ECO:0000256" key="2">
    <source>
        <dbReference type="ARBA" id="ARBA00022618"/>
    </source>
</evidence>
<feature type="binding site" evidence="7">
    <location>
        <position position="364"/>
    </location>
    <ligand>
        <name>meso-2,6-diaminopimelate</name>
        <dbReference type="ChEBI" id="CHEBI:57791"/>
    </ligand>
</feature>
<dbReference type="Pfam" id="PF08245">
    <property type="entry name" value="Mur_ligase_M"/>
    <property type="match status" value="1"/>
</dbReference>
<evidence type="ECO:0000256" key="3">
    <source>
        <dbReference type="ARBA" id="ARBA00022960"/>
    </source>
</evidence>
<keyword evidence="5 7" id="KW-0131">Cell cycle</keyword>
<feature type="binding site" evidence="7">
    <location>
        <position position="168"/>
    </location>
    <ligand>
        <name>UDP-N-acetyl-alpha-D-muramoyl-L-alanyl-D-glutamate</name>
        <dbReference type="ChEBI" id="CHEBI:83900"/>
    </ligand>
</feature>
<keyword evidence="6 7" id="KW-0961">Cell wall biogenesis/degradation</keyword>
<dbReference type="SUPFAM" id="SSF53244">
    <property type="entry name" value="MurD-like peptide ligases, peptide-binding domain"/>
    <property type="match status" value="1"/>
</dbReference>
<dbReference type="InterPro" id="IPR000713">
    <property type="entry name" value="Mur_ligase_N"/>
</dbReference>
<evidence type="ECO:0000256" key="7">
    <source>
        <dbReference type="HAMAP-Rule" id="MF_00208"/>
    </source>
</evidence>
<keyword evidence="7" id="KW-0460">Magnesium</keyword>
<protein>
    <recommendedName>
        <fullName evidence="7">UDP-N-acetylmuramoyl-L-alanyl-D-glutamate--2,6-diaminopimelate ligase</fullName>
        <ecNumber evidence="7">6.3.2.13</ecNumber>
    </recommendedName>
    <alternativeName>
        <fullName evidence="7">Meso-A2pm-adding enzyme</fullName>
    </alternativeName>
    <alternativeName>
        <fullName evidence="7">Meso-diaminopimelate-adding enzyme</fullName>
    </alternativeName>
    <alternativeName>
        <fullName evidence="7">UDP-MurNAc-L-Ala-D-Glu:meso-diaminopimelate ligase</fullName>
    </alternativeName>
    <alternativeName>
        <fullName evidence="7">UDP-MurNAc-tripeptide synthetase</fullName>
    </alternativeName>
    <alternativeName>
        <fullName evidence="7">UDP-N-acetylmuramyl-tripeptide synthetase</fullName>
    </alternativeName>
</protein>
<dbReference type="InterPro" id="IPR035911">
    <property type="entry name" value="MurE/MurF_N"/>
</dbReference>
<comment type="subcellular location">
    <subcellularLocation>
        <location evidence="7 8">Cytoplasm</location>
    </subcellularLocation>
</comment>
<evidence type="ECO:0000313" key="12">
    <source>
        <dbReference type="EMBL" id="MEJ8571855.1"/>
    </source>
</evidence>
<dbReference type="NCBIfam" id="TIGR01085">
    <property type="entry name" value="murE"/>
    <property type="match status" value="1"/>
</dbReference>
<feature type="binding site" evidence="7">
    <location>
        <position position="436"/>
    </location>
    <ligand>
        <name>meso-2,6-diaminopimelate</name>
        <dbReference type="ChEBI" id="CHEBI:57791"/>
    </ligand>
</feature>
<keyword evidence="4 7" id="KW-0573">Peptidoglycan synthesis</keyword>
<accession>A0AAW9RIU7</accession>
<dbReference type="GO" id="GO:0009252">
    <property type="term" value="P:peptidoglycan biosynthetic process"/>
    <property type="evidence" value="ECO:0007669"/>
    <property type="project" value="UniProtKB-UniRule"/>
</dbReference>
<keyword evidence="3 7" id="KW-0133">Cell shape</keyword>
<comment type="similarity">
    <text evidence="1 7">Belongs to the MurCDEF family. MurE subfamily.</text>
</comment>
<dbReference type="Gene3D" id="3.40.1390.10">
    <property type="entry name" value="MurE/MurF, N-terminal domain"/>
    <property type="match status" value="1"/>
</dbReference>
<dbReference type="GO" id="GO:0000287">
    <property type="term" value="F:magnesium ion binding"/>
    <property type="evidence" value="ECO:0007669"/>
    <property type="project" value="UniProtKB-UniRule"/>
</dbReference>
<feature type="binding site" evidence="7">
    <location>
        <position position="440"/>
    </location>
    <ligand>
        <name>meso-2,6-diaminopimelate</name>
        <dbReference type="ChEBI" id="CHEBI:57791"/>
    </ligand>
</feature>
<feature type="binding site" evidence="7">
    <location>
        <position position="160"/>
    </location>
    <ligand>
        <name>UDP-N-acetyl-alpha-D-muramoyl-L-alanyl-D-glutamate</name>
        <dbReference type="ChEBI" id="CHEBI:83900"/>
    </ligand>
</feature>
<evidence type="ECO:0000259" key="9">
    <source>
        <dbReference type="Pfam" id="PF01225"/>
    </source>
</evidence>
<keyword evidence="2 7" id="KW-0132">Cell division</keyword>
<feature type="binding site" evidence="7">
    <location>
        <position position="13"/>
    </location>
    <ligand>
        <name>UDP-N-acetyl-alpha-D-muramoyl-L-alanyl-D-glutamate</name>
        <dbReference type="ChEBI" id="CHEBI:83900"/>
    </ligand>
</feature>
<name>A0AAW9RIU7_9HYPH</name>
<feature type="modified residue" description="N6-carboxylysine" evidence="7">
    <location>
        <position position="200"/>
    </location>
</feature>
<comment type="caution">
    <text evidence="12">The sequence shown here is derived from an EMBL/GenBank/DDBJ whole genome shotgun (WGS) entry which is preliminary data.</text>
</comment>
<dbReference type="GO" id="GO:0008765">
    <property type="term" value="F:UDP-N-acetylmuramoylalanyl-D-glutamate-2,6-diaminopimelate ligase activity"/>
    <property type="evidence" value="ECO:0007669"/>
    <property type="project" value="UniProtKB-UniRule"/>
</dbReference>
<dbReference type="GO" id="GO:0005524">
    <property type="term" value="F:ATP binding"/>
    <property type="evidence" value="ECO:0007669"/>
    <property type="project" value="UniProtKB-UniRule"/>
</dbReference>
<feature type="short sequence motif" description="Meso-diaminopimelate recognition motif" evidence="7">
    <location>
        <begin position="388"/>
        <end position="391"/>
    </location>
</feature>
<dbReference type="SUPFAM" id="SSF53623">
    <property type="entry name" value="MurD-like peptide ligases, catalytic domain"/>
    <property type="match status" value="1"/>
</dbReference>
<evidence type="ECO:0000256" key="6">
    <source>
        <dbReference type="ARBA" id="ARBA00023316"/>
    </source>
</evidence>
<dbReference type="GO" id="GO:0005737">
    <property type="term" value="C:cytoplasm"/>
    <property type="evidence" value="ECO:0007669"/>
    <property type="project" value="UniProtKB-SubCell"/>
</dbReference>
<evidence type="ECO:0000313" key="13">
    <source>
        <dbReference type="Proteomes" id="UP001378188"/>
    </source>
</evidence>
<dbReference type="Gene3D" id="3.90.190.20">
    <property type="entry name" value="Mur ligase, C-terminal domain"/>
    <property type="match status" value="1"/>
</dbReference>
<dbReference type="GO" id="GO:0071555">
    <property type="term" value="P:cell wall organization"/>
    <property type="evidence" value="ECO:0007669"/>
    <property type="project" value="UniProtKB-KW"/>
</dbReference>
<dbReference type="GO" id="GO:0051301">
    <property type="term" value="P:cell division"/>
    <property type="evidence" value="ECO:0007669"/>
    <property type="project" value="UniProtKB-KW"/>
</dbReference>
<comment type="catalytic activity">
    <reaction evidence="7">
        <text>UDP-N-acetyl-alpha-D-muramoyl-L-alanyl-D-glutamate + meso-2,6-diaminopimelate + ATP = UDP-N-acetyl-alpha-D-muramoyl-L-alanyl-gamma-D-glutamyl-meso-2,6-diaminopimelate + ADP + phosphate + H(+)</text>
        <dbReference type="Rhea" id="RHEA:23676"/>
        <dbReference type="ChEBI" id="CHEBI:15378"/>
        <dbReference type="ChEBI" id="CHEBI:30616"/>
        <dbReference type="ChEBI" id="CHEBI:43474"/>
        <dbReference type="ChEBI" id="CHEBI:57791"/>
        <dbReference type="ChEBI" id="CHEBI:83900"/>
        <dbReference type="ChEBI" id="CHEBI:83905"/>
        <dbReference type="ChEBI" id="CHEBI:456216"/>
        <dbReference type="EC" id="6.3.2.13"/>
    </reaction>
</comment>
<feature type="binding site" evidence="7">
    <location>
        <begin position="388"/>
        <end position="391"/>
    </location>
    <ligand>
        <name>meso-2,6-diaminopimelate</name>
        <dbReference type="ChEBI" id="CHEBI:57791"/>
    </ligand>
</feature>
<feature type="binding site" evidence="7">
    <location>
        <begin position="91"/>
        <end position="97"/>
    </location>
    <ligand>
        <name>ATP</name>
        <dbReference type="ChEBI" id="CHEBI:30616"/>
    </ligand>
</feature>
<comment type="PTM">
    <text evidence="7">Carboxylation is probably crucial for Mg(2+) binding and, consequently, for the gamma-phosphate positioning of ATP.</text>
</comment>
<feature type="domain" description="Mur ligase N-terminal catalytic" evidence="9">
    <location>
        <begin position="5"/>
        <end position="79"/>
    </location>
</feature>
<dbReference type="InterPro" id="IPR013221">
    <property type="entry name" value="Mur_ligase_cen"/>
</dbReference>
<dbReference type="NCBIfam" id="NF001124">
    <property type="entry name" value="PRK00139.1-2"/>
    <property type="match status" value="1"/>
</dbReference>
<dbReference type="InterPro" id="IPR036565">
    <property type="entry name" value="Mur-like_cat_sf"/>
</dbReference>
<reference evidence="12 13" key="1">
    <citation type="submission" date="2024-02" db="EMBL/GenBank/DDBJ databases">
        <title>Genome analysis and characterization of Microbaculum marinisediminis sp. nov., isolated from marine sediment.</title>
        <authorList>
            <person name="Du Z.-J."/>
            <person name="Ye Y.-Q."/>
            <person name="Zhang Z.-R."/>
            <person name="Yuan S.-M."/>
            <person name="Zhang X.-Y."/>
        </authorList>
    </citation>
    <scope>NUCLEOTIDE SEQUENCE [LARGE SCALE GENOMIC DNA]</scope>
    <source>
        <strain evidence="12 13">SDUM1044001</strain>
    </source>
</reference>
<keyword evidence="13" id="KW-1185">Reference proteome</keyword>
<dbReference type="NCBIfam" id="NF001126">
    <property type="entry name" value="PRK00139.1-4"/>
    <property type="match status" value="1"/>
</dbReference>
<dbReference type="SUPFAM" id="SSF63418">
    <property type="entry name" value="MurE/MurF N-terminal domain"/>
    <property type="match status" value="1"/>
</dbReference>
<dbReference type="GO" id="GO:0008360">
    <property type="term" value="P:regulation of cell shape"/>
    <property type="evidence" value="ECO:0007669"/>
    <property type="project" value="UniProtKB-KW"/>
</dbReference>
<keyword evidence="7 12" id="KW-0436">Ligase</keyword>
<dbReference type="InterPro" id="IPR005761">
    <property type="entry name" value="UDP-N-AcMur-Glu-dNH2Pim_ligase"/>
</dbReference>
<dbReference type="PANTHER" id="PTHR23135">
    <property type="entry name" value="MUR LIGASE FAMILY MEMBER"/>
    <property type="match status" value="1"/>
</dbReference>
<evidence type="ECO:0000256" key="1">
    <source>
        <dbReference type="ARBA" id="ARBA00005898"/>
    </source>
</evidence>
<comment type="function">
    <text evidence="7">Catalyzes the addition of meso-diaminopimelic acid to the nucleotide precursor UDP-N-acetylmuramoyl-L-alanyl-D-glutamate (UMAG) in the biosynthesis of bacterial cell-wall peptidoglycan.</text>
</comment>
<evidence type="ECO:0000259" key="10">
    <source>
        <dbReference type="Pfam" id="PF02875"/>
    </source>
</evidence>
<evidence type="ECO:0000256" key="4">
    <source>
        <dbReference type="ARBA" id="ARBA00022984"/>
    </source>
</evidence>
<evidence type="ECO:0000256" key="5">
    <source>
        <dbReference type="ARBA" id="ARBA00023306"/>
    </source>
</evidence>
<dbReference type="Gene3D" id="3.40.1190.10">
    <property type="entry name" value="Mur-like, catalytic domain"/>
    <property type="match status" value="1"/>
</dbReference>
<feature type="domain" description="Mur ligase C-terminal" evidence="10">
    <location>
        <begin position="314"/>
        <end position="438"/>
    </location>
</feature>
<feature type="domain" description="Mur ligase central" evidence="11">
    <location>
        <begin position="89"/>
        <end position="292"/>
    </location>
</feature>
<dbReference type="EC" id="6.3.2.13" evidence="7"/>
<sequence>MGAIEISGLTADSRQVRPGYLFAALTGLETDGARFAGDAAAAGAAAILAARDADLDVAIPVIRVNDPRRALSLAAARFYGGQPDTVVAVTGTSGKTSVASFVRQIFEFQGYAAASLGTIGVVSPNGTVYGSLTTPDPVELHRVLRELADGGVTHAALEASSHGLDQRRLDGVRFAAGAFTNLGRDHLDYHPTREDYFAAKMRLFEVLLPDGVPAVIDADTADAVRVADIARSRGLTVMNVGRSGDAIRLLAAEPDGFRQRLTVDAGDGARQILLPLVGGFQVSNALVAAGLAIGTGSAPDTALAALERLDGAKGRLELVGRTHDGALIFIDYAHKPDAIVNALQALRPFTRGRLSIVIGAGGDRDRGKRPLMGRASVDNADVVYVTDDNPRSEEPADIRAAILSEAPGAIEIGDRRGAIHAAVGALQAGDILLVAGKGHETGQIVKGTVLPFSDHDVVAEVLQGEPVA</sequence>
<dbReference type="Pfam" id="PF02875">
    <property type="entry name" value="Mur_ligase_C"/>
    <property type="match status" value="1"/>
</dbReference>
<evidence type="ECO:0000259" key="11">
    <source>
        <dbReference type="Pfam" id="PF08245"/>
    </source>
</evidence>